<evidence type="ECO:0000313" key="7">
    <source>
        <dbReference type="Proteomes" id="UP000246740"/>
    </source>
</evidence>
<reference evidence="6 7" key="1">
    <citation type="journal article" date="2018" name="Mol. Biol. Evol.">
        <title>Broad Genomic Sampling Reveals a Smut Pathogenic Ancestry of the Fungal Clade Ustilaginomycotina.</title>
        <authorList>
            <person name="Kijpornyongpan T."/>
            <person name="Mondo S.J."/>
            <person name="Barry K."/>
            <person name="Sandor L."/>
            <person name="Lee J."/>
            <person name="Lipzen A."/>
            <person name="Pangilinan J."/>
            <person name="LaButti K."/>
            <person name="Hainaut M."/>
            <person name="Henrissat B."/>
            <person name="Grigoriev I.V."/>
            <person name="Spatafora J.W."/>
            <person name="Aime M.C."/>
        </authorList>
    </citation>
    <scope>NUCLEOTIDE SEQUENCE [LARGE SCALE GENOMIC DNA]</scope>
    <source>
        <strain evidence="6 7">MCA 3645</strain>
    </source>
</reference>
<dbReference type="PROSITE" id="PS50275">
    <property type="entry name" value="SAC"/>
    <property type="match status" value="1"/>
</dbReference>
<feature type="compositionally biased region" description="Polar residues" evidence="4">
    <location>
        <begin position="1156"/>
        <end position="1175"/>
    </location>
</feature>
<feature type="domain" description="SAC" evidence="5">
    <location>
        <begin position="419"/>
        <end position="866"/>
    </location>
</feature>
<evidence type="ECO:0000256" key="4">
    <source>
        <dbReference type="SAM" id="MobiDB-lite"/>
    </source>
</evidence>
<dbReference type="GO" id="GO:0043813">
    <property type="term" value="F:phosphatidylinositol-3,5-bisphosphate 5-phosphatase activity"/>
    <property type="evidence" value="ECO:0007669"/>
    <property type="project" value="InterPro"/>
</dbReference>
<feature type="region of interest" description="Disordered" evidence="4">
    <location>
        <begin position="233"/>
        <end position="308"/>
    </location>
</feature>
<dbReference type="PANTHER" id="PTHR45738:SF5">
    <property type="entry name" value="POLYPHOSPHOINOSITIDE PHOSPHATASE"/>
    <property type="match status" value="1"/>
</dbReference>
<dbReference type="STRING" id="1882483.A0A317XU18"/>
<feature type="compositionally biased region" description="Low complexity" evidence="4">
    <location>
        <begin position="278"/>
        <end position="293"/>
    </location>
</feature>
<feature type="compositionally biased region" description="Low complexity" evidence="4">
    <location>
        <begin position="1"/>
        <end position="19"/>
    </location>
</feature>
<dbReference type="EMBL" id="KZ819190">
    <property type="protein sequence ID" value="PWZ01757.1"/>
    <property type="molecule type" value="Genomic_DNA"/>
</dbReference>
<feature type="region of interest" description="Disordered" evidence="4">
    <location>
        <begin position="605"/>
        <end position="632"/>
    </location>
</feature>
<dbReference type="GO" id="GO:0046856">
    <property type="term" value="P:phosphatidylinositol dephosphorylation"/>
    <property type="evidence" value="ECO:0007669"/>
    <property type="project" value="InterPro"/>
</dbReference>
<dbReference type="Proteomes" id="UP000246740">
    <property type="component" value="Unassembled WGS sequence"/>
</dbReference>
<dbReference type="PANTHER" id="PTHR45738">
    <property type="entry name" value="POLYPHOSPHOINOSITIDE PHOSPHATASE"/>
    <property type="match status" value="1"/>
</dbReference>
<evidence type="ECO:0000256" key="3">
    <source>
        <dbReference type="ARBA" id="ARBA00023136"/>
    </source>
</evidence>
<keyword evidence="2" id="KW-0378">Hydrolase</keyword>
<dbReference type="Pfam" id="PF02383">
    <property type="entry name" value="Syja_N"/>
    <property type="match status" value="1"/>
</dbReference>
<evidence type="ECO:0000259" key="5">
    <source>
        <dbReference type="PROSITE" id="PS50275"/>
    </source>
</evidence>
<dbReference type="InterPro" id="IPR002013">
    <property type="entry name" value="SAC_dom"/>
</dbReference>
<sequence>MASPTPSQPQAIAAPASTAPPKPKESRSVSVKAANMIPDPAVSLSASRPTMLPPPRPSMAASSFINPTPTLTPGSTWGPMAASAAAARAEAAEPGRIGDLKRFTLWETKTRFYLVAYNTSQTRFRILKVDRTPPIANAPASSDSASTIRSETAPSQRGASVSETAKGAASSINSTAPKGRDATPDAGRSSKAAATSNYAARGQNVDYSVRGTPYLSIDDPQIARLNRQLLDAKQNDASSKDGPPGTGQSSSSRAAAPAAASSLAHTSSAPFSSSVNDPTPTSSSAARPSNPATHLGSSTTAGRHAGDAEWELNVTSDRVVYSRTQVAELLEMIREGNRVTGGLREVGRFFGIVGFIRFTGTYYMVLISRRSVVALIGGHYIYHCDETVILPVCHPSVMASLPGRTKLLEQEEARLLHLFKQVDLNKNFYFSYTYDLTQTLQDNLTSSSEELAGETRSPSSSSQPLTAWGYNEKFIWNHHLLVPAFGATERRQPGEDARHEWVLPLIYGFVDQAKLSVLSRTVYVTLIARRSRHFAGARFLKRGINERGHVANDVETEQIVSEALTTPFFAPGRKTRFEPNTHRRTNTAQAKTSMVPDIVKSSGLREMPSLARGDQEAAQQDEDDEDMDEDLPFDASPRYTSYVMMRGSIPVYWTQDSTNMSPRPPIEISLVDPYYSAAALHFDDLFHRYGTPVIVLNLIKSKEKQEREVKLLRAFSECVSYLNQFLPSSKKIRYIAWDMSRASKSHDQDVIGVLEDIAEETVETTRFFHSGPEPSSVRNTNVLRAGAAKRRETILLQEGVARVNCVDCLDRTNAAQFVIGKAAFGHQLHALGLLDDPSLPFDSDAVNMLTEMYHDLGDTIAMQYGGSALAHTTDTYRKINQWTSHSRDVLESMKRYYANSFADADKQAAINLFLGVDPNAPDFAPRVFPIKMVLPPHSNDHATAALATGKQAEDQAETNGPERSVEAVPFRPHYQHWYDPLHLEPRGSIEVREKRLREVVNADAGFWAEYYRPSLFTDLNRHHAFKMTAVHQFSHVHGAGHHGAGITSTGLGMSASQSVGSLSMYSPQLGGVATADVARHVRSGSISSLSSVTMRGSLAPTETATLVEYPSPFKPRGAPASTHGHNPHRQQTSRRSFDSINTIDTKPFGAGKEAAQSPSSTRNGRLLDSPSSVSTAVLPPSKAIIGGVRRWMSINRPEPHAGQEGSGTRRATSRRYVDSRHDLADGGQAPSSAPAGFASDRTTAAGGSSLLKPSTAAGGFDPQAFNFAGVWMTVNASVPAIAAANVPIEAALSKACNPQVSFEEESEYSFYTTQFLDEFVDSHRQYGAGGASLIGADGTSLGANEAPRQLGDHHHLLDEKDIKIYEEGVGISVERILSLAVVDPALIAYANSASASAAIPMTSAPTPANHAGGVGSAMFAPASGVPVGAATATTSGLAAAEAKARAYGSWLTMGQTRLASF</sequence>
<evidence type="ECO:0000256" key="1">
    <source>
        <dbReference type="ARBA" id="ARBA00004308"/>
    </source>
</evidence>
<feature type="compositionally biased region" description="Low complexity" evidence="4">
    <location>
        <begin position="249"/>
        <end position="269"/>
    </location>
</feature>
<name>A0A317XU18_9BASI</name>
<feature type="region of interest" description="Disordered" evidence="4">
    <location>
        <begin position="1109"/>
        <end position="1178"/>
    </location>
</feature>
<keyword evidence="7" id="KW-1185">Reference proteome</keyword>
<organism evidence="6 7">
    <name type="scientific">Testicularia cyperi</name>
    <dbReference type="NCBI Taxonomy" id="1882483"/>
    <lineage>
        <taxon>Eukaryota</taxon>
        <taxon>Fungi</taxon>
        <taxon>Dikarya</taxon>
        <taxon>Basidiomycota</taxon>
        <taxon>Ustilaginomycotina</taxon>
        <taxon>Ustilaginomycetes</taxon>
        <taxon>Ustilaginales</taxon>
        <taxon>Anthracoideaceae</taxon>
        <taxon>Testicularia</taxon>
    </lineage>
</organism>
<dbReference type="InParanoid" id="A0A317XU18"/>
<accession>A0A317XU18</accession>
<dbReference type="InterPro" id="IPR043573">
    <property type="entry name" value="Fig4-like"/>
</dbReference>
<proteinExistence type="predicted"/>
<feature type="region of interest" description="Disordered" evidence="4">
    <location>
        <begin position="1"/>
        <end position="60"/>
    </location>
</feature>
<feature type="compositionally biased region" description="Polar residues" evidence="4">
    <location>
        <begin position="1133"/>
        <end position="1144"/>
    </location>
</feature>
<keyword evidence="3" id="KW-0472">Membrane</keyword>
<evidence type="ECO:0000313" key="6">
    <source>
        <dbReference type="EMBL" id="PWZ01757.1"/>
    </source>
</evidence>
<feature type="region of interest" description="Disordered" evidence="4">
    <location>
        <begin position="137"/>
        <end position="197"/>
    </location>
</feature>
<feature type="compositionally biased region" description="Polar residues" evidence="4">
    <location>
        <begin position="139"/>
        <end position="163"/>
    </location>
</feature>
<dbReference type="OrthoDB" id="405996at2759"/>
<comment type="subcellular location">
    <subcellularLocation>
        <location evidence="1">Endomembrane system</location>
    </subcellularLocation>
</comment>
<evidence type="ECO:0000256" key="2">
    <source>
        <dbReference type="ARBA" id="ARBA00022801"/>
    </source>
</evidence>
<protein>
    <recommendedName>
        <fullName evidence="5">SAC domain-containing protein</fullName>
    </recommendedName>
</protein>
<gene>
    <name evidence="6" type="ORF">BCV70DRAFT_187632</name>
</gene>
<feature type="compositionally biased region" description="Basic and acidic residues" evidence="4">
    <location>
        <begin position="1215"/>
        <end position="1224"/>
    </location>
</feature>
<feature type="region of interest" description="Disordered" evidence="4">
    <location>
        <begin position="1194"/>
        <end position="1241"/>
    </location>
</feature>
<feature type="compositionally biased region" description="Acidic residues" evidence="4">
    <location>
        <begin position="619"/>
        <end position="632"/>
    </location>
</feature>
<dbReference type="GO" id="GO:0012505">
    <property type="term" value="C:endomembrane system"/>
    <property type="evidence" value="ECO:0007669"/>
    <property type="project" value="UniProtKB-SubCell"/>
</dbReference>